<sequence>MILQLKSTWRQDGQKICSTALIDQYVFAMIRSRFIWRNESYSAKEDWIKPIAARLGTLWHQRLGYGPGRSLDHTATLRPGAADTAIGQLPLEVRSQGPVSTCERRVTNVSWVHSHHLCSGGALQRLRRTSMMVWATLYKDKCVAKILNRYGEIFCFQFDNVPLNRTCPWLDASRQNTSCLFSPLCLRSSRVRVDAYSNVFCWNDYYHTPRGYLSTFYESTYTEAFSFSKYRSTGDEHRADDSSDTFNACGDFGTAIRKKCRNLRNFVVVLMPNVVLFQRELEYSPNHPFFGLFAGQNKFGKEVKLLDKFSIQERLSSQRGVTLILVDSSANNKEADCAKRSPAIGALELSRSNPIYRLPTLFPRIYLRTRASRQMCIDALHLTNNVLLKSGSDSATLGNMVKRLSIPTGLQLVLLSKILKELPVGVSGVRARHDLFSQSKFGVPLSIIRRGIRLCNGTGCHVVWNLLLYCTWYEHQNELVAGYTSEVDPRFTSAPETMSRIIYLLHAPNLVNRERISLWKVLSFAFQANEWN</sequence>
<keyword evidence="2" id="KW-1185">Reference proteome</keyword>
<dbReference type="EMBL" id="KZ293690">
    <property type="protein sequence ID" value="PBK85557.1"/>
    <property type="molecule type" value="Genomic_DNA"/>
</dbReference>
<evidence type="ECO:0000313" key="1">
    <source>
        <dbReference type="EMBL" id="PBK85557.1"/>
    </source>
</evidence>
<proteinExistence type="predicted"/>
<organism evidence="1 2">
    <name type="scientific">Armillaria gallica</name>
    <name type="common">Bulbous honey fungus</name>
    <name type="synonym">Armillaria bulbosa</name>
    <dbReference type="NCBI Taxonomy" id="47427"/>
    <lineage>
        <taxon>Eukaryota</taxon>
        <taxon>Fungi</taxon>
        <taxon>Dikarya</taxon>
        <taxon>Basidiomycota</taxon>
        <taxon>Agaricomycotina</taxon>
        <taxon>Agaricomycetes</taxon>
        <taxon>Agaricomycetidae</taxon>
        <taxon>Agaricales</taxon>
        <taxon>Marasmiineae</taxon>
        <taxon>Physalacriaceae</taxon>
        <taxon>Armillaria</taxon>
    </lineage>
</organism>
<dbReference type="AlphaFoldDB" id="A0A2H3D909"/>
<evidence type="ECO:0000313" key="2">
    <source>
        <dbReference type="Proteomes" id="UP000217790"/>
    </source>
</evidence>
<dbReference type="InParanoid" id="A0A2H3D909"/>
<dbReference type="Proteomes" id="UP000217790">
    <property type="component" value="Unassembled WGS sequence"/>
</dbReference>
<protein>
    <submittedName>
        <fullName evidence="1">Uncharacterized protein</fullName>
    </submittedName>
</protein>
<name>A0A2H3D909_ARMGA</name>
<dbReference type="OrthoDB" id="10646647at2759"/>
<gene>
    <name evidence="1" type="ORF">ARMGADRAFT_1036306</name>
</gene>
<reference evidence="2" key="1">
    <citation type="journal article" date="2017" name="Nat. Ecol. Evol.">
        <title>Genome expansion and lineage-specific genetic innovations in the forest pathogenic fungi Armillaria.</title>
        <authorList>
            <person name="Sipos G."/>
            <person name="Prasanna A.N."/>
            <person name="Walter M.C."/>
            <person name="O'Connor E."/>
            <person name="Balint B."/>
            <person name="Krizsan K."/>
            <person name="Kiss B."/>
            <person name="Hess J."/>
            <person name="Varga T."/>
            <person name="Slot J."/>
            <person name="Riley R."/>
            <person name="Boka B."/>
            <person name="Rigling D."/>
            <person name="Barry K."/>
            <person name="Lee J."/>
            <person name="Mihaltcheva S."/>
            <person name="LaButti K."/>
            <person name="Lipzen A."/>
            <person name="Waldron R."/>
            <person name="Moloney N.M."/>
            <person name="Sperisen C."/>
            <person name="Kredics L."/>
            <person name="Vagvoelgyi C."/>
            <person name="Patrignani A."/>
            <person name="Fitzpatrick D."/>
            <person name="Nagy I."/>
            <person name="Doyle S."/>
            <person name="Anderson J.B."/>
            <person name="Grigoriev I.V."/>
            <person name="Gueldener U."/>
            <person name="Muensterkoetter M."/>
            <person name="Nagy L.G."/>
        </authorList>
    </citation>
    <scope>NUCLEOTIDE SEQUENCE [LARGE SCALE GENOMIC DNA]</scope>
    <source>
        <strain evidence="2">Ar21-2</strain>
    </source>
</reference>
<accession>A0A2H3D909</accession>